<feature type="region of interest" description="Disordered" evidence="1">
    <location>
        <begin position="26"/>
        <end position="47"/>
    </location>
</feature>
<proteinExistence type="predicted"/>
<evidence type="ECO:0008006" key="4">
    <source>
        <dbReference type="Google" id="ProtNLM"/>
    </source>
</evidence>
<comment type="caution">
    <text evidence="2">The sequence shown here is derived from an EMBL/GenBank/DDBJ whole genome shotgun (WGS) entry which is preliminary data.</text>
</comment>
<organism evidence="2 3">
    <name type="scientific">Mycolicibacterium septicum</name>
    <dbReference type="NCBI Taxonomy" id="98668"/>
    <lineage>
        <taxon>Bacteria</taxon>
        <taxon>Bacillati</taxon>
        <taxon>Actinomycetota</taxon>
        <taxon>Actinomycetes</taxon>
        <taxon>Mycobacteriales</taxon>
        <taxon>Mycobacteriaceae</taxon>
        <taxon>Mycolicibacterium</taxon>
    </lineage>
</organism>
<protein>
    <recommendedName>
        <fullName evidence="4">Bacteriophage protein</fullName>
    </recommendedName>
</protein>
<dbReference type="Proteomes" id="UP001635817">
    <property type="component" value="Unassembled WGS sequence"/>
</dbReference>
<gene>
    <name evidence="2" type="ORF">ACK4CP_25415</name>
</gene>
<reference evidence="2 3" key="1">
    <citation type="submission" date="2024-12" db="EMBL/GenBank/DDBJ databases">
        <title>The coexistence of Mycolicibacterium septicum and Mycolicibacterium nivoides in clinical samples.</title>
        <authorList>
            <person name="Wang C."/>
            <person name="Feng Y."/>
            <person name="Zong Z."/>
        </authorList>
    </citation>
    <scope>NUCLEOTIDE SEQUENCE [LARGE SCALE GENOMIC DNA]</scope>
    <source>
        <strain evidence="2 3">120310</strain>
    </source>
</reference>
<evidence type="ECO:0000313" key="2">
    <source>
        <dbReference type="EMBL" id="MFN6553754.1"/>
    </source>
</evidence>
<evidence type="ECO:0000256" key="1">
    <source>
        <dbReference type="SAM" id="MobiDB-lite"/>
    </source>
</evidence>
<sequence>MWNAHRTALTDLLTYWTTSAAEAVSQGRNEDRFEPATEFGEPEGLRPPSEYNLLGFTFDDYDRAARFSWRSLREMDERQILAVHNDALNADNALVTETILNRLFSPVPESNNFGHTCYGLWTGSDGMIPPNWLGRSFNSNHSHYLNTGNAAIDSTDLLEAIRNIREHGYGLTDSDQVLIALVNEAESEEIQSFRAGVENNNSAVSKWDFIPASNQPAFMLTGGGALVGEQPDGKIFDLPTVGKYGPVYVVESSFVPEGYFSVVATSGPGNPNNPIGVRQHERTEYQGMRHLPGTTNGYPLIESFYSRAFGVGVRHRGAAVCYKLGAGPYTAPGILG</sequence>
<keyword evidence="3" id="KW-1185">Reference proteome</keyword>
<name>A0ABW9M0E0_9MYCO</name>
<accession>A0ABW9M0E0</accession>
<evidence type="ECO:0000313" key="3">
    <source>
        <dbReference type="Proteomes" id="UP001635817"/>
    </source>
</evidence>
<dbReference type="RefSeq" id="WP_409551976.1">
    <property type="nucleotide sequence ID" value="NZ_JBKBDE010000010.1"/>
</dbReference>
<dbReference type="EMBL" id="JBKBDE010000010">
    <property type="protein sequence ID" value="MFN6553754.1"/>
    <property type="molecule type" value="Genomic_DNA"/>
</dbReference>